<protein>
    <submittedName>
        <fullName evidence="2">Uncharacterized protein</fullName>
    </submittedName>
</protein>
<reference evidence="2 3" key="1">
    <citation type="submission" date="2016-10" db="EMBL/GenBank/DDBJ databases">
        <title>Draft genome sequence of Methylobacterium extorquens CP3, a seed endophyte of Crotalaria pumila with plant growth-promoting and metal tolerance properties.</title>
        <authorList>
            <person name="Sanchez-Lopez A.S."/>
            <person name="Van Hamme J.D."/>
            <person name="Thijs S."/>
            <person name="Mcammond B.M."/>
            <person name="Stevens V."/>
            <person name="Gonzalez-Chavez M.D.C."/>
            <person name="Vangronsveld J."/>
        </authorList>
    </citation>
    <scope>NUCLEOTIDE SEQUENCE [LARGE SCALE GENOMIC DNA]</scope>
    <source>
        <strain evidence="2 3">CP3</strain>
    </source>
</reference>
<accession>A0A1S1P4V9</accession>
<dbReference type="EMBL" id="MNAO01000011">
    <property type="protein sequence ID" value="OHV17993.1"/>
    <property type="molecule type" value="Genomic_DNA"/>
</dbReference>
<gene>
    <name evidence="2" type="ORF">BK022_01965</name>
</gene>
<evidence type="ECO:0000313" key="2">
    <source>
        <dbReference type="EMBL" id="OHV17993.1"/>
    </source>
</evidence>
<dbReference type="Proteomes" id="UP000180215">
    <property type="component" value="Unassembled WGS sequence"/>
</dbReference>
<proteinExistence type="predicted"/>
<feature type="compositionally biased region" description="Pro residues" evidence="1">
    <location>
        <begin position="69"/>
        <end position="85"/>
    </location>
</feature>
<evidence type="ECO:0000256" key="1">
    <source>
        <dbReference type="SAM" id="MobiDB-lite"/>
    </source>
</evidence>
<dbReference type="AlphaFoldDB" id="A0A1S1P4V9"/>
<evidence type="ECO:0000313" key="3">
    <source>
        <dbReference type="Proteomes" id="UP000180215"/>
    </source>
</evidence>
<sequence length="85" mass="8850">MPDKLKRTLLGAVIAVALAAAVSYGLITQQTADKLQTEANQTLNEGQPGSPPQQQPGQSPEAQNSGNPQPTPREPTQPNPAPAAR</sequence>
<feature type="region of interest" description="Disordered" evidence="1">
    <location>
        <begin position="38"/>
        <end position="85"/>
    </location>
</feature>
<organism evidence="2 3">
    <name type="scientific">Methylorubrum extorquens</name>
    <name type="common">Methylobacterium dichloromethanicum</name>
    <name type="synonym">Methylobacterium extorquens</name>
    <dbReference type="NCBI Taxonomy" id="408"/>
    <lineage>
        <taxon>Bacteria</taxon>
        <taxon>Pseudomonadati</taxon>
        <taxon>Pseudomonadota</taxon>
        <taxon>Alphaproteobacteria</taxon>
        <taxon>Hyphomicrobiales</taxon>
        <taxon>Methylobacteriaceae</taxon>
        <taxon>Methylorubrum</taxon>
    </lineage>
</organism>
<name>A0A1S1P4V9_METEX</name>
<comment type="caution">
    <text evidence="2">The sequence shown here is derived from an EMBL/GenBank/DDBJ whole genome shotgun (WGS) entry which is preliminary data.</text>
</comment>